<organism evidence="1 2">
    <name type="scientific">Lutimaribacter degradans</name>
    <dbReference type="NCBI Taxonomy" id="2945989"/>
    <lineage>
        <taxon>Bacteria</taxon>
        <taxon>Pseudomonadati</taxon>
        <taxon>Pseudomonadota</taxon>
        <taxon>Alphaproteobacteria</taxon>
        <taxon>Rhodobacterales</taxon>
        <taxon>Roseobacteraceae</taxon>
        <taxon>Lutimaribacter</taxon>
    </lineage>
</organism>
<sequence>MNTKRLAQRAYQSNATPIRTPRSGEYEVFARVTQRLAASARKGKGGFSKLAEAIHENRRLWNTLAISVADKDNALPADLRARLFYLAEFTETYSRNVLKGNAPVGPLVEVNTAIMRGLRKEGKDT</sequence>
<comment type="caution">
    <text evidence="1">The sequence shown here is derived from an EMBL/GenBank/DDBJ whole genome shotgun (WGS) entry which is preliminary data.</text>
</comment>
<dbReference type="Proteomes" id="UP001203036">
    <property type="component" value="Unassembled WGS sequence"/>
</dbReference>
<evidence type="ECO:0000313" key="1">
    <source>
        <dbReference type="EMBL" id="MCM2561890.1"/>
    </source>
</evidence>
<keyword evidence="1" id="KW-0282">Flagellum</keyword>
<name>A0ACC5ZVL2_9RHOB</name>
<keyword evidence="1" id="KW-0969">Cilium</keyword>
<evidence type="ECO:0000313" key="2">
    <source>
        <dbReference type="Proteomes" id="UP001203036"/>
    </source>
</evidence>
<reference evidence="1" key="1">
    <citation type="submission" date="2022-06" db="EMBL/GenBank/DDBJ databases">
        <title>Lutimaribacter sp. EGI FJ00013, a novel bacterium isolated from a salt lake sediment enrichment.</title>
        <authorList>
            <person name="Gao L."/>
            <person name="Fang B.-Z."/>
            <person name="Li W.-J."/>
        </authorList>
    </citation>
    <scope>NUCLEOTIDE SEQUENCE</scope>
    <source>
        <strain evidence="1">EGI FJ00013</strain>
    </source>
</reference>
<gene>
    <name evidence="1" type="primary">flaF</name>
    <name evidence="1" type="ORF">M8744_07025</name>
</gene>
<keyword evidence="1" id="KW-0966">Cell projection</keyword>
<accession>A0ACC5ZVL2</accession>
<dbReference type="EMBL" id="JAMQGO010000003">
    <property type="protein sequence ID" value="MCM2561890.1"/>
    <property type="molecule type" value="Genomic_DNA"/>
</dbReference>
<proteinExistence type="predicted"/>
<keyword evidence="2" id="KW-1185">Reference proteome</keyword>
<protein>
    <submittedName>
        <fullName evidence="1">Flagellar biosynthesis regulator FlaF</fullName>
    </submittedName>
</protein>